<dbReference type="GO" id="GO:0031640">
    <property type="term" value="P:killing of cells of another organism"/>
    <property type="evidence" value="ECO:0007669"/>
    <property type="project" value="UniProtKB-KW"/>
</dbReference>
<proteinExistence type="inferred from homology"/>
<dbReference type="EC" id="3.2.1.17" evidence="3"/>
<dbReference type="GO" id="GO:0009253">
    <property type="term" value="P:peptidoglycan catabolic process"/>
    <property type="evidence" value="ECO:0007669"/>
    <property type="project" value="InterPro"/>
</dbReference>
<evidence type="ECO:0000313" key="5">
    <source>
        <dbReference type="Proteomes" id="UP000251313"/>
    </source>
</evidence>
<keyword evidence="3" id="KW-0378">Hydrolase</keyword>
<dbReference type="InterPro" id="IPR052619">
    <property type="entry name" value="Phage_lysozyme-like"/>
</dbReference>
<dbReference type="RefSeq" id="WP_038257206.1">
    <property type="nucleotide sequence ID" value="NZ_JAYRPF010000112.1"/>
</dbReference>
<keyword evidence="1 3" id="KW-0929">Antimicrobial</keyword>
<dbReference type="Proteomes" id="UP000251313">
    <property type="component" value="Unassembled WGS sequence"/>
</dbReference>
<sequence length="157" mass="17250">MTQQSAIIPLLRQEEGVRYTPYLDSLGYPTTGVGFKLGPQGASIKNYTFRLSDTTIDAWLSDTVSGVQAGMRKNSEISIALAHCNQPRQDILTSMAYQMGVAGLSGFHQMLAAISAEEWDEAVAQMLNSSWAKQTPSRAQRQSAVLRSGLWQPTYSF</sequence>
<dbReference type="CDD" id="cd00735">
    <property type="entry name" value="T4-like_lys"/>
    <property type="match status" value="1"/>
</dbReference>
<comment type="similarity">
    <text evidence="3">Belongs to the glycosyl hydrolase 24 family.</text>
</comment>
<evidence type="ECO:0000256" key="3">
    <source>
        <dbReference type="RuleBase" id="RU003788"/>
    </source>
</evidence>
<name>A0AB38G348_9ENTR</name>
<organism evidence="4 5">
    <name type="scientific">Yokenella regensburgei</name>
    <dbReference type="NCBI Taxonomy" id="158877"/>
    <lineage>
        <taxon>Bacteria</taxon>
        <taxon>Pseudomonadati</taxon>
        <taxon>Pseudomonadota</taxon>
        <taxon>Gammaproteobacteria</taxon>
        <taxon>Enterobacterales</taxon>
        <taxon>Enterobacteriaceae</taxon>
        <taxon>Yokenella</taxon>
    </lineage>
</organism>
<evidence type="ECO:0000256" key="1">
    <source>
        <dbReference type="ARBA" id="ARBA00022529"/>
    </source>
</evidence>
<dbReference type="GO" id="GO:0003796">
    <property type="term" value="F:lysozyme activity"/>
    <property type="evidence" value="ECO:0007669"/>
    <property type="project" value="UniProtKB-EC"/>
</dbReference>
<comment type="caution">
    <text evidence="4">The sequence shown here is derived from an EMBL/GenBank/DDBJ whole genome shotgun (WGS) entry which is preliminary data.</text>
</comment>
<dbReference type="Pfam" id="PF00959">
    <property type="entry name" value="Phage_lysozyme"/>
    <property type="match status" value="1"/>
</dbReference>
<dbReference type="EMBL" id="UAVL01000022">
    <property type="protein sequence ID" value="SQA65631.1"/>
    <property type="molecule type" value="Genomic_DNA"/>
</dbReference>
<dbReference type="GO" id="GO:0042742">
    <property type="term" value="P:defense response to bacterium"/>
    <property type="evidence" value="ECO:0007669"/>
    <property type="project" value="UniProtKB-KW"/>
</dbReference>
<dbReference type="InterPro" id="IPR023346">
    <property type="entry name" value="Lysozyme-like_dom_sf"/>
</dbReference>
<accession>A0AB38G348</accession>
<dbReference type="GO" id="GO:0016998">
    <property type="term" value="P:cell wall macromolecule catabolic process"/>
    <property type="evidence" value="ECO:0007669"/>
    <property type="project" value="InterPro"/>
</dbReference>
<dbReference type="PANTHER" id="PTHR37406">
    <property type="entry name" value="T4-TYPE LYSOZYME 1-RELATED"/>
    <property type="match status" value="1"/>
</dbReference>
<gene>
    <name evidence="4" type="ORF">NCTC11967_04672</name>
</gene>
<comment type="catalytic activity">
    <reaction evidence="3">
        <text>Hydrolysis of (1-&gt;4)-beta-linkages between N-acetylmuramic acid and N-acetyl-D-glucosamine residues in a peptidoglycan and between N-acetyl-D-glucosamine residues in chitodextrins.</text>
        <dbReference type="EC" id="3.2.1.17"/>
    </reaction>
</comment>
<dbReference type="PANTHER" id="PTHR37406:SF1">
    <property type="entry name" value="T4-TYPE LYSOZYME 1-RELATED"/>
    <property type="match status" value="1"/>
</dbReference>
<evidence type="ECO:0000256" key="2">
    <source>
        <dbReference type="ARBA" id="ARBA00022638"/>
    </source>
</evidence>
<reference evidence="4 5" key="1">
    <citation type="submission" date="2018-06" db="EMBL/GenBank/DDBJ databases">
        <authorList>
            <consortium name="Pathogen Informatics"/>
            <person name="Doyle S."/>
        </authorList>
    </citation>
    <scope>NUCLEOTIDE SEQUENCE [LARGE SCALE GENOMIC DNA]</scope>
    <source>
        <strain evidence="4 5">NCTC11967</strain>
    </source>
</reference>
<dbReference type="AlphaFoldDB" id="A0AB38G348"/>
<keyword evidence="3" id="KW-0326">Glycosidase</keyword>
<dbReference type="InterPro" id="IPR002196">
    <property type="entry name" value="Glyco_hydro_24"/>
</dbReference>
<keyword evidence="2 3" id="KW-0081">Bacteriolytic enzyme</keyword>
<evidence type="ECO:0000313" key="4">
    <source>
        <dbReference type="EMBL" id="SQA65631.1"/>
    </source>
</evidence>
<protein>
    <recommendedName>
        <fullName evidence="3">Lysozyme</fullName>
        <ecNumber evidence="3">3.2.1.17</ecNumber>
    </recommendedName>
</protein>
<dbReference type="SUPFAM" id="SSF53955">
    <property type="entry name" value="Lysozyme-like"/>
    <property type="match status" value="1"/>
</dbReference>
<dbReference type="InterPro" id="IPR023347">
    <property type="entry name" value="Lysozyme_dom_sf"/>
</dbReference>
<dbReference type="Gene3D" id="1.10.530.40">
    <property type="match status" value="1"/>
</dbReference>